<feature type="region of interest" description="Disordered" evidence="2">
    <location>
        <begin position="250"/>
        <end position="283"/>
    </location>
</feature>
<feature type="coiled-coil region" evidence="1">
    <location>
        <begin position="534"/>
        <end position="561"/>
    </location>
</feature>
<dbReference type="PANTHER" id="PTHR15715">
    <property type="entry name" value="CENTROSOMAL PROTEIN OF 170 KDA"/>
    <property type="match status" value="1"/>
</dbReference>
<dbReference type="InterPro" id="IPR051176">
    <property type="entry name" value="Cent_Immune-Sig_Mod"/>
</dbReference>
<feature type="region of interest" description="Disordered" evidence="2">
    <location>
        <begin position="366"/>
        <end position="459"/>
    </location>
</feature>
<feature type="region of interest" description="Disordered" evidence="2">
    <location>
        <begin position="563"/>
        <end position="595"/>
    </location>
</feature>
<evidence type="ECO:0000259" key="4">
    <source>
        <dbReference type="PROSITE" id="PS50006"/>
    </source>
</evidence>
<keyword evidence="1" id="KW-0175">Coiled coil</keyword>
<keyword evidence="6" id="KW-1185">Reference proteome</keyword>
<dbReference type="SMART" id="SM00240">
    <property type="entry name" value="FHA"/>
    <property type="match status" value="1"/>
</dbReference>
<dbReference type="Gene3D" id="2.60.200.20">
    <property type="match status" value="1"/>
</dbReference>
<keyword evidence="3" id="KW-0812">Transmembrane</keyword>
<dbReference type="Proteomes" id="UP001214628">
    <property type="component" value="Chromosome 2"/>
</dbReference>
<feature type="transmembrane region" description="Helical" evidence="3">
    <location>
        <begin position="604"/>
        <end position="622"/>
    </location>
</feature>
<dbReference type="GO" id="GO:0005737">
    <property type="term" value="C:cytoplasm"/>
    <property type="evidence" value="ECO:0007669"/>
    <property type="project" value="TreeGrafter"/>
</dbReference>
<feature type="compositionally biased region" description="Polar residues" evidence="2">
    <location>
        <begin position="271"/>
        <end position="283"/>
    </location>
</feature>
<sequence>MAERAPPKGYGSGNAKYSQGGAVSGQNVRNNHTEESLMCPALHLYPLNDTFVPKQINLAPPSAQNRVKIGRYSNAKSVPNPLNGYFDSKVLSRAHAEVWSENDQVYIKDVKSSNGTFVNGTRLSPESQESEPYALHTDDVVDFGIDILTDDNKEILHHRVACRVFLVITLEDAMRLRNDFTSLYRGGVHGGALGNAGISPGAEGGLRRGKPGINFDHVILRLQNELQKSKIVGTELNSLSTTIHNIHGTLGGGAPPATSAPYPHLVPPSESAASATSDTNTHPRNIDTAAIASLEAQLSSTHSMLASHVDRIKGLESTLATYAHIADEVATLKQQLEDTKQSINTSSGNEKTNAWLAFGLPSHVRTVDNDEDDSASMASMETTTPGRSDAINREETITGSSAQSHMPSTEPDRDSFEHSLSTDTEADTASRNTSATSIATQHVPQDALEMPTSTTVSSENHDALIARIESLEKEVHEHDASRDTKPLDTMMERIAALEHTIEMQSTAQHKDFNEQQRTWQQSMEKRWNESQTRLEVEQTEIQQLRDTVQELTRHLTAVSAKQTVETSNLSTHSKISAEKSQENQHSGTTQLTTSMPPPLNATNLWITISISFAIGSSLLALWRT</sequence>
<evidence type="ECO:0000313" key="5">
    <source>
        <dbReference type="EMBL" id="WFD43579.1"/>
    </source>
</evidence>
<dbReference type="EMBL" id="CP118376">
    <property type="protein sequence ID" value="WFD43579.1"/>
    <property type="molecule type" value="Genomic_DNA"/>
</dbReference>
<gene>
    <name evidence="5" type="ORF">MPSI1_002242</name>
</gene>
<dbReference type="InterPro" id="IPR008984">
    <property type="entry name" value="SMAD_FHA_dom_sf"/>
</dbReference>
<dbReference type="PANTHER" id="PTHR15715:SF37">
    <property type="entry name" value="LD47843P"/>
    <property type="match status" value="1"/>
</dbReference>
<reference evidence="5" key="1">
    <citation type="submission" date="2023-02" db="EMBL/GenBank/DDBJ databases">
        <title>Mating type loci evolution in Malassezia.</title>
        <authorList>
            <person name="Coelho M.A."/>
        </authorList>
    </citation>
    <scope>NUCLEOTIDE SEQUENCE</scope>
    <source>
        <strain evidence="5">CBS 14136</strain>
    </source>
</reference>
<feature type="compositionally biased region" description="Polar residues" evidence="2">
    <location>
        <begin position="583"/>
        <end position="595"/>
    </location>
</feature>
<feature type="domain" description="FHA" evidence="4">
    <location>
        <begin position="67"/>
        <end position="123"/>
    </location>
</feature>
<dbReference type="AlphaFoldDB" id="A0AAF0FBS1"/>
<evidence type="ECO:0000256" key="1">
    <source>
        <dbReference type="SAM" id="Coils"/>
    </source>
</evidence>
<feature type="compositionally biased region" description="Polar residues" evidence="2">
    <location>
        <begin position="563"/>
        <end position="574"/>
    </location>
</feature>
<keyword evidence="3" id="KW-1133">Transmembrane helix</keyword>
<dbReference type="Pfam" id="PF00498">
    <property type="entry name" value="FHA"/>
    <property type="match status" value="1"/>
</dbReference>
<feature type="compositionally biased region" description="Polar residues" evidence="2">
    <location>
        <begin position="418"/>
        <end position="443"/>
    </location>
</feature>
<dbReference type="PROSITE" id="PS50006">
    <property type="entry name" value="FHA_DOMAIN"/>
    <property type="match status" value="1"/>
</dbReference>
<feature type="region of interest" description="Disordered" evidence="2">
    <location>
        <begin position="1"/>
        <end position="27"/>
    </location>
</feature>
<evidence type="ECO:0000313" key="6">
    <source>
        <dbReference type="Proteomes" id="UP001214628"/>
    </source>
</evidence>
<accession>A0AAF0FBS1</accession>
<dbReference type="SUPFAM" id="SSF49879">
    <property type="entry name" value="SMAD/FHA domain"/>
    <property type="match status" value="1"/>
</dbReference>
<dbReference type="InterPro" id="IPR000253">
    <property type="entry name" value="FHA_dom"/>
</dbReference>
<organism evidence="5 6">
    <name type="scientific">Malassezia psittaci</name>
    <dbReference type="NCBI Taxonomy" id="1821823"/>
    <lineage>
        <taxon>Eukaryota</taxon>
        <taxon>Fungi</taxon>
        <taxon>Dikarya</taxon>
        <taxon>Basidiomycota</taxon>
        <taxon>Ustilaginomycotina</taxon>
        <taxon>Malasseziomycetes</taxon>
        <taxon>Malasseziales</taxon>
        <taxon>Malasseziaceae</taxon>
        <taxon>Malassezia</taxon>
    </lineage>
</organism>
<feature type="compositionally biased region" description="Polar residues" evidence="2">
    <location>
        <begin position="397"/>
        <end position="407"/>
    </location>
</feature>
<evidence type="ECO:0000256" key="3">
    <source>
        <dbReference type="SAM" id="Phobius"/>
    </source>
</evidence>
<name>A0AAF0FBS1_9BASI</name>
<proteinExistence type="predicted"/>
<evidence type="ECO:0000256" key="2">
    <source>
        <dbReference type="SAM" id="MobiDB-lite"/>
    </source>
</evidence>
<keyword evidence="3" id="KW-0472">Membrane</keyword>
<feature type="compositionally biased region" description="Polar residues" evidence="2">
    <location>
        <begin position="376"/>
        <end position="386"/>
    </location>
</feature>
<protein>
    <recommendedName>
        <fullName evidence="4">FHA domain-containing protein</fullName>
    </recommendedName>
</protein>